<evidence type="ECO:0000259" key="9">
    <source>
        <dbReference type="Pfam" id="PF26540"/>
    </source>
</evidence>
<evidence type="ECO:0000313" key="11">
    <source>
        <dbReference type="Proteomes" id="UP000004295"/>
    </source>
</evidence>
<dbReference type="eggNOG" id="COG0821">
    <property type="taxonomic scope" value="Bacteria"/>
</dbReference>
<keyword evidence="1 7" id="KW-0004">4Fe-4S</keyword>
<evidence type="ECO:0000256" key="2">
    <source>
        <dbReference type="ARBA" id="ARBA00022723"/>
    </source>
</evidence>
<gene>
    <name evidence="7 10" type="primary">ispG</name>
    <name evidence="10" type="ORF">POREN0001_1072</name>
</gene>
<dbReference type="GO" id="GO:0141197">
    <property type="term" value="F:4-hydroxy-3-methylbut-2-enyl-diphosphate synthase activity (flavodoxin)"/>
    <property type="evidence" value="ECO:0007669"/>
    <property type="project" value="UniProtKB-EC"/>
</dbReference>
<evidence type="ECO:0000256" key="7">
    <source>
        <dbReference type="HAMAP-Rule" id="MF_00159"/>
    </source>
</evidence>
<dbReference type="Proteomes" id="UP000004295">
    <property type="component" value="Unassembled WGS sequence"/>
</dbReference>
<dbReference type="SUPFAM" id="SSF56014">
    <property type="entry name" value="Nitrite and sulphite reductase 4Fe-4S domain-like"/>
    <property type="match status" value="1"/>
</dbReference>
<dbReference type="GeneID" id="93366421"/>
<dbReference type="RefSeq" id="WP_004332753.1">
    <property type="nucleotide sequence ID" value="NZ_ACNN01000012.1"/>
</dbReference>
<dbReference type="Gene3D" id="3.20.20.20">
    <property type="entry name" value="Dihydropteroate synthase-like"/>
    <property type="match status" value="1"/>
</dbReference>
<dbReference type="STRING" id="553175.POREN0001_1072"/>
<dbReference type="NCBIfam" id="TIGR00612">
    <property type="entry name" value="ispG_gcpE"/>
    <property type="match status" value="1"/>
</dbReference>
<evidence type="ECO:0000256" key="5">
    <source>
        <dbReference type="ARBA" id="ARBA00023014"/>
    </source>
</evidence>
<dbReference type="InterPro" id="IPR011005">
    <property type="entry name" value="Dihydropteroate_synth-like_sf"/>
</dbReference>
<dbReference type="UniPathway" id="UPA00056">
    <property type="reaction ID" value="UER00096"/>
</dbReference>
<dbReference type="GO" id="GO:0046429">
    <property type="term" value="F:4-hydroxy-3-methylbut-2-en-1-yl diphosphate synthase activity (ferredoxin)"/>
    <property type="evidence" value="ECO:0007669"/>
    <property type="project" value="UniProtKB-UniRule"/>
</dbReference>
<name>C3J9C9_POREA</name>
<feature type="binding site" evidence="7">
    <location>
        <position position="534"/>
    </location>
    <ligand>
        <name>[4Fe-4S] cluster</name>
        <dbReference type="ChEBI" id="CHEBI:49883"/>
    </ligand>
</feature>
<keyword evidence="2 7" id="KW-0479">Metal-binding</keyword>
<dbReference type="InterPro" id="IPR045854">
    <property type="entry name" value="NO2/SO3_Rdtase_4Fe4S_sf"/>
</dbReference>
<dbReference type="InterPro" id="IPR058579">
    <property type="entry name" value="IspG_C"/>
</dbReference>
<dbReference type="GO" id="GO:0005506">
    <property type="term" value="F:iron ion binding"/>
    <property type="evidence" value="ECO:0007669"/>
    <property type="project" value="InterPro"/>
</dbReference>
<dbReference type="EMBL" id="ACNN01000012">
    <property type="protein sequence ID" value="EEN83170.1"/>
    <property type="molecule type" value="Genomic_DNA"/>
</dbReference>
<comment type="cofactor">
    <cofactor evidence="7">
        <name>[4Fe-4S] cluster</name>
        <dbReference type="ChEBI" id="CHEBI:49883"/>
    </cofactor>
    <text evidence="7">Binds 1 [4Fe-4S] cluster.</text>
</comment>
<dbReference type="HAMAP" id="MF_00159">
    <property type="entry name" value="IspG"/>
    <property type="match status" value="1"/>
</dbReference>
<dbReference type="FunFam" id="3.30.413.10:FF:000006">
    <property type="entry name" value="4-hydroxy-3-methylbut-2-en-1-yl diphosphate synthase (flavodoxin)"/>
    <property type="match status" value="1"/>
</dbReference>
<dbReference type="GO" id="GO:0016114">
    <property type="term" value="P:terpenoid biosynthetic process"/>
    <property type="evidence" value="ECO:0007669"/>
    <property type="project" value="InterPro"/>
</dbReference>
<evidence type="ECO:0000256" key="6">
    <source>
        <dbReference type="ARBA" id="ARBA00023229"/>
    </source>
</evidence>
<sequence length="604" mass="65649">MPPLSSTPLHYPLDALNYRRRCTCSVSIGTVPLGSEYPLRIQTMANVSTPDTEAGIAQTERVALAGADYMRFTAQGVREAECLQTIRATLDKKGYSIPLIADIHFNPQAAYEALKHVEKVRINPGNFADRKGEWSGESLSDADFAHGRERVQQLFGDFLREAKRLKRAIRLGVNHGSLSERMLRRYGDTPEGMVESCLEYLRVARSLDFEDIVISMKSSNVQVMTQAVRLLVERMDEMGVHYPLHIGVTEAGEGEDGRIKSAVGIGSLLTDGLGDTLRVSLSEAPEAELPVARLLMEHIAERAAAPQLSPLCPLPYRAQMLPRNASSIAGQLYGANLLPSVLIVGKDDGTPQLPLAGGDRVGTSVEALDLSSLPAILIETDSFSREKAEALNLTHQPNRLLILRASGANRVGLWRRTIALLAEMGITAPIALEAQFAPHESLEKVQIAAATDLGTLLLEGAGSAIMLTAPHLPLSSLQALALGILQATRLRFSHTEYISCPGCGRTLYNLEGTIARIKKATSHLSNLKIGIMGCIVNGPGEMADADYGYVGGAPHKIDLYKGQKCMRRGIAEEDAVDALIALIRENGDWVEPKQREDRQMAENK</sequence>
<accession>C3J9C9</accession>
<dbReference type="PANTHER" id="PTHR30454">
    <property type="entry name" value="4-HYDROXY-3-METHYLBUT-2-EN-1-YL DIPHOSPHATE SYNTHASE"/>
    <property type="match status" value="1"/>
</dbReference>
<dbReference type="Pfam" id="PF26540">
    <property type="entry name" value="GcpE_C"/>
    <property type="match status" value="1"/>
</dbReference>
<dbReference type="GO" id="GO:0019288">
    <property type="term" value="P:isopentenyl diphosphate biosynthetic process, methylerythritol 4-phosphate pathway"/>
    <property type="evidence" value="ECO:0007669"/>
    <property type="project" value="UniProtKB-UniRule"/>
</dbReference>
<evidence type="ECO:0000313" key="10">
    <source>
        <dbReference type="EMBL" id="EEN83170.1"/>
    </source>
</evidence>
<dbReference type="Gene3D" id="3.30.413.10">
    <property type="entry name" value="Sulfite Reductase Hemoprotein, domain 1"/>
    <property type="match status" value="1"/>
</dbReference>
<feature type="binding site" evidence="7">
    <location>
        <position position="503"/>
    </location>
    <ligand>
        <name>[4Fe-4S] cluster</name>
        <dbReference type="ChEBI" id="CHEBI:49883"/>
    </ligand>
</feature>
<evidence type="ECO:0000256" key="3">
    <source>
        <dbReference type="ARBA" id="ARBA00023002"/>
    </source>
</evidence>
<evidence type="ECO:0000259" key="8">
    <source>
        <dbReference type="Pfam" id="PF04551"/>
    </source>
</evidence>
<feature type="binding site" evidence="7">
    <location>
        <position position="500"/>
    </location>
    <ligand>
        <name>[4Fe-4S] cluster</name>
        <dbReference type="ChEBI" id="CHEBI:49883"/>
    </ligand>
</feature>
<evidence type="ECO:0000256" key="1">
    <source>
        <dbReference type="ARBA" id="ARBA00022485"/>
    </source>
</evidence>
<keyword evidence="3 7" id="KW-0560">Oxidoreductase</keyword>
<comment type="pathway">
    <text evidence="7">Isoprenoid biosynthesis; isopentenyl diphosphate biosynthesis via DXP pathway; isopentenyl diphosphate from 1-deoxy-D-xylulose 5-phosphate: step 5/6.</text>
</comment>
<comment type="function">
    <text evidence="7">Converts 2C-methyl-D-erythritol 2,4-cyclodiphosphate (ME-2,4cPP) into 1-hydroxy-2-methyl-2-(E)-butenyl 4-diphosphate.</text>
</comment>
<feature type="domain" description="IspG C-terminal" evidence="9">
    <location>
        <begin position="496"/>
        <end position="584"/>
    </location>
</feature>
<dbReference type="Pfam" id="PF04551">
    <property type="entry name" value="GcpE"/>
    <property type="match status" value="1"/>
</dbReference>
<keyword evidence="5 7" id="KW-0411">Iron-sulfur</keyword>
<comment type="catalytic activity">
    <reaction evidence="7">
        <text>(2E)-4-hydroxy-3-methylbut-2-enyl diphosphate + oxidized [flavodoxin] + H2O + 2 H(+) = 2-C-methyl-D-erythritol 2,4-cyclic diphosphate + reduced [flavodoxin]</text>
        <dbReference type="Rhea" id="RHEA:43604"/>
        <dbReference type="Rhea" id="RHEA-COMP:10622"/>
        <dbReference type="Rhea" id="RHEA-COMP:10623"/>
        <dbReference type="ChEBI" id="CHEBI:15377"/>
        <dbReference type="ChEBI" id="CHEBI:15378"/>
        <dbReference type="ChEBI" id="CHEBI:57618"/>
        <dbReference type="ChEBI" id="CHEBI:58210"/>
        <dbReference type="ChEBI" id="CHEBI:58483"/>
        <dbReference type="ChEBI" id="CHEBI:128753"/>
        <dbReference type="EC" id="1.17.7.3"/>
    </reaction>
</comment>
<dbReference type="EC" id="1.17.7.3" evidence="7"/>
<dbReference type="PANTHER" id="PTHR30454:SF0">
    <property type="entry name" value="4-HYDROXY-3-METHYLBUT-2-EN-1-YL DIPHOSPHATE SYNTHASE (FERREDOXIN), CHLOROPLASTIC"/>
    <property type="match status" value="1"/>
</dbReference>
<keyword evidence="4 7" id="KW-0408">Iron</keyword>
<comment type="similarity">
    <text evidence="7">Belongs to the IspG family.</text>
</comment>
<dbReference type="PIRSF" id="PIRSF037336">
    <property type="entry name" value="IspG_like"/>
    <property type="match status" value="1"/>
</dbReference>
<evidence type="ECO:0000256" key="4">
    <source>
        <dbReference type="ARBA" id="ARBA00023004"/>
    </source>
</evidence>
<dbReference type="InterPro" id="IPR058578">
    <property type="entry name" value="IspG_TIM"/>
</dbReference>
<organism evidence="10 11">
    <name type="scientific">Porphyromonas endodontalis (strain ATCC 35406 / DSM 24491 / JCM 8526 / CCUG 16442 / BCRC 14492 / NCTC 13058 / HG 370)</name>
    <name type="common">Bacteroides endodontalis</name>
    <dbReference type="NCBI Taxonomy" id="553175"/>
    <lineage>
        <taxon>Bacteria</taxon>
        <taxon>Pseudomonadati</taxon>
        <taxon>Bacteroidota</taxon>
        <taxon>Bacteroidia</taxon>
        <taxon>Bacteroidales</taxon>
        <taxon>Porphyromonadaceae</taxon>
        <taxon>Porphyromonas</taxon>
    </lineage>
</organism>
<feature type="binding site" evidence="7">
    <location>
        <position position="541"/>
    </location>
    <ligand>
        <name>[4Fe-4S] cluster</name>
        <dbReference type="ChEBI" id="CHEBI:49883"/>
    </ligand>
</feature>
<reference evidence="10 11" key="1">
    <citation type="submission" date="2009-04" db="EMBL/GenBank/DDBJ databases">
        <authorList>
            <person name="Sebastian Y."/>
            <person name="Madupu R."/>
            <person name="Durkin A.S."/>
            <person name="Torralba M."/>
            <person name="Methe B."/>
            <person name="Sutton G.G."/>
            <person name="Strausberg R.L."/>
            <person name="Nelson K.E."/>
        </authorList>
    </citation>
    <scope>NUCLEOTIDE SEQUENCE [LARGE SCALE GENOMIC DNA]</scope>
    <source>
        <strain evidence="11">ATCC 35406 / BCRC 14492 / JCM 8526 / NCTC 13058 / HG 370</strain>
    </source>
</reference>
<comment type="caution">
    <text evidence="10">The sequence shown here is derived from an EMBL/GenBank/DDBJ whole genome shotgun (WGS) entry which is preliminary data.</text>
</comment>
<dbReference type="InterPro" id="IPR004588">
    <property type="entry name" value="IspG_bac-typ"/>
</dbReference>
<feature type="domain" description="IspG TIM-barrel" evidence="8">
    <location>
        <begin position="23"/>
        <end position="292"/>
    </location>
</feature>
<keyword evidence="11" id="KW-1185">Reference proteome</keyword>
<dbReference type="GO" id="GO:0051539">
    <property type="term" value="F:4 iron, 4 sulfur cluster binding"/>
    <property type="evidence" value="ECO:0007669"/>
    <property type="project" value="UniProtKB-UniRule"/>
</dbReference>
<dbReference type="AlphaFoldDB" id="C3J9C9"/>
<keyword evidence="6 7" id="KW-0414">Isoprene biosynthesis</keyword>
<proteinExistence type="inferred from homology"/>
<protein>
    <recommendedName>
        <fullName evidence="7">4-hydroxy-3-methylbut-2-en-1-yl diphosphate synthase (flavodoxin)</fullName>
        <ecNumber evidence="7">1.17.7.3</ecNumber>
    </recommendedName>
    <alternativeName>
        <fullName evidence="7">1-hydroxy-2-methyl-2-(E)-butenyl 4-diphosphate synthase</fullName>
    </alternativeName>
</protein>
<dbReference type="InterPro" id="IPR017178">
    <property type="entry name" value="IspG_atypical"/>
</dbReference>